<keyword evidence="1" id="KW-1133">Transmembrane helix</keyword>
<sequence length="40" mass="4626">MTVILFFDTLELGEQRSLLDICIFFIFSVILGGLQNEINY</sequence>
<reference evidence="2" key="1">
    <citation type="submission" date="2009-01" db="EMBL/GenBank/DDBJ databases">
        <authorList>
            <person name="Fulton L."/>
            <person name="Clifton S."/>
            <person name="Chinwalla A.T."/>
            <person name="Mitreva M."/>
            <person name="Sodergren E."/>
            <person name="Weinstock G."/>
            <person name="Clifton S."/>
            <person name="Dooling D.J."/>
            <person name="Fulton B."/>
            <person name="Minx P."/>
            <person name="Pepin K.H."/>
            <person name="Johnson M."/>
            <person name="Bhonagiri V."/>
            <person name="Nash W.E."/>
            <person name="Mardis E.R."/>
            <person name="Wilson R.K."/>
        </authorList>
    </citation>
    <scope>NUCLEOTIDE SEQUENCE [LARGE SCALE GENOMIC DNA]</scope>
    <source>
        <strain evidence="2">ATCC 10379</strain>
    </source>
</reference>
<keyword evidence="1" id="KW-0472">Membrane</keyword>
<protein>
    <submittedName>
        <fullName evidence="2">Uncharacterized protein</fullName>
    </submittedName>
</protein>
<dbReference type="AlphaFoldDB" id="C5NW35"/>
<gene>
    <name evidence="2" type="ORF">GEMHA0001_0846</name>
</gene>
<proteinExistence type="predicted"/>
<dbReference type="EMBL" id="ACDZ02000008">
    <property type="protein sequence ID" value="EER68640.1"/>
    <property type="molecule type" value="Genomic_DNA"/>
</dbReference>
<organism evidence="2 3">
    <name type="scientific">Gemella haemolysans ATCC 10379</name>
    <dbReference type="NCBI Taxonomy" id="546270"/>
    <lineage>
        <taxon>Bacteria</taxon>
        <taxon>Bacillati</taxon>
        <taxon>Bacillota</taxon>
        <taxon>Bacilli</taxon>
        <taxon>Bacillales</taxon>
        <taxon>Gemellaceae</taxon>
        <taxon>Gemella</taxon>
    </lineage>
</organism>
<accession>C5NW35</accession>
<reference evidence="2" key="2">
    <citation type="submission" date="2009-06" db="EMBL/GenBank/DDBJ databases">
        <authorList>
            <person name="Sebastian Y."/>
            <person name="Madupu R."/>
            <person name="Durkin A.S."/>
            <person name="Torralba M."/>
            <person name="Methe B."/>
            <person name="Sutton G.G."/>
            <person name="Strausberg R.L."/>
            <person name="Nelson K.E."/>
        </authorList>
    </citation>
    <scope>NUCLEOTIDE SEQUENCE [LARGE SCALE GENOMIC DNA]</scope>
    <source>
        <strain evidence="2">ATCC 10379</strain>
    </source>
</reference>
<evidence type="ECO:0000256" key="1">
    <source>
        <dbReference type="SAM" id="Phobius"/>
    </source>
</evidence>
<comment type="caution">
    <text evidence="2">The sequence shown here is derived from an EMBL/GenBank/DDBJ whole genome shotgun (WGS) entry which is preliminary data.</text>
</comment>
<keyword evidence="1" id="KW-0812">Transmembrane</keyword>
<keyword evidence="3" id="KW-1185">Reference proteome</keyword>
<name>C5NW35_9BACL</name>
<dbReference type="Proteomes" id="UP000006004">
    <property type="component" value="Unassembled WGS sequence"/>
</dbReference>
<evidence type="ECO:0000313" key="2">
    <source>
        <dbReference type="EMBL" id="EER68640.1"/>
    </source>
</evidence>
<feature type="transmembrane region" description="Helical" evidence="1">
    <location>
        <begin position="17"/>
        <end position="34"/>
    </location>
</feature>
<evidence type="ECO:0000313" key="3">
    <source>
        <dbReference type="Proteomes" id="UP000006004"/>
    </source>
</evidence>